<keyword evidence="1" id="KW-0732">Signal</keyword>
<reference evidence="3" key="1">
    <citation type="submission" date="2021-12" db="EMBL/GenBank/DDBJ databases">
        <title>Discovery of the Pendulisporaceae a myxobacterial family with distinct sporulation behavior and unique specialized metabolism.</title>
        <authorList>
            <person name="Garcia R."/>
            <person name="Popoff A."/>
            <person name="Bader C.D."/>
            <person name="Loehr J."/>
            <person name="Walesch S."/>
            <person name="Walt C."/>
            <person name="Boldt J."/>
            <person name="Bunk B."/>
            <person name="Haeckl F.J.F.P.J."/>
            <person name="Gunesch A.P."/>
            <person name="Birkelbach J."/>
            <person name="Nuebel U."/>
            <person name="Pietschmann T."/>
            <person name="Bach T."/>
            <person name="Mueller R."/>
        </authorList>
    </citation>
    <scope>NUCLEOTIDE SEQUENCE</scope>
    <source>
        <strain evidence="3">MSr11367</strain>
    </source>
</reference>
<sequence length="429" mass="45283">MKSRAIFLALPGALFMAFAGCSSSDSPGGGGSASTNCAGPVQDDAWVSDPKLCVHTFASGLGEVRQMAFAPNGDLFVNNGRIIALWDADGSGTSEANEQSPFGAAPGLNHGLAFSRDGRFVYASSDTTVYRWAYTPGSRQANGAAEVVVQGIPGGGSHSSRTLVFDSRGRLYVNVGSAENIDTTNMATRAQVRRFTIPEALPSGGIDYASGEVAADGMRNEVGLYIDAQDRLWGVENGRDNLADPDFGGDIHTDNPGEEINVVDGNGASFFGYPYCYSEYAVSTGKGPGTEWADPSMPDALQKTDAWCADRNNVHPPAFVMPAHWAPLGIVRYTGTSLPFAGDFIIAVHGSWNRSPAVGRLLARAHVENDTIVSVEPIVGQKDGTGRMIQGSWDARPVDVRQGPDSALYFSDDSGGRVFKVGYGQAAAH</sequence>
<dbReference type="InterPro" id="IPR011042">
    <property type="entry name" value="6-blade_b-propeller_TolB-like"/>
</dbReference>
<evidence type="ECO:0000313" key="3">
    <source>
        <dbReference type="EMBL" id="WXB07844.1"/>
    </source>
</evidence>
<dbReference type="Gene3D" id="2.120.10.30">
    <property type="entry name" value="TolB, C-terminal domain"/>
    <property type="match status" value="1"/>
</dbReference>
<dbReference type="RefSeq" id="WP_394837512.1">
    <property type="nucleotide sequence ID" value="NZ_CP089929.1"/>
</dbReference>
<keyword evidence="4" id="KW-1185">Reference proteome</keyword>
<dbReference type="PANTHER" id="PTHR19328">
    <property type="entry name" value="HEDGEHOG-INTERACTING PROTEIN"/>
    <property type="match status" value="1"/>
</dbReference>
<feature type="chain" id="PRO_5046213396" evidence="1">
    <location>
        <begin position="20"/>
        <end position="429"/>
    </location>
</feature>
<dbReference type="InterPro" id="IPR011041">
    <property type="entry name" value="Quinoprot_gluc/sorb_DH_b-prop"/>
</dbReference>
<organism evidence="3 4">
    <name type="scientific">Pendulispora rubella</name>
    <dbReference type="NCBI Taxonomy" id="2741070"/>
    <lineage>
        <taxon>Bacteria</taxon>
        <taxon>Pseudomonadati</taxon>
        <taxon>Myxococcota</taxon>
        <taxon>Myxococcia</taxon>
        <taxon>Myxococcales</taxon>
        <taxon>Sorangiineae</taxon>
        <taxon>Pendulisporaceae</taxon>
        <taxon>Pendulispora</taxon>
    </lineage>
</organism>
<dbReference type="InterPro" id="IPR054539">
    <property type="entry name" value="Beta-prop_PDH"/>
</dbReference>
<gene>
    <name evidence="3" type="ORF">LVJ94_11450</name>
</gene>
<dbReference type="SUPFAM" id="SSF50952">
    <property type="entry name" value="Soluble quinoprotein glucose dehydrogenase"/>
    <property type="match status" value="1"/>
</dbReference>
<accession>A0ABZ2LE50</accession>
<proteinExistence type="predicted"/>
<feature type="domain" description="Pyrroloquinoline quinone-dependent pyranose dehydrogenase beta-propeller" evidence="2">
    <location>
        <begin position="53"/>
        <end position="421"/>
    </location>
</feature>
<protein>
    <submittedName>
        <fullName evidence="3">PQQ-dependent sugar dehydrogenase</fullName>
    </submittedName>
</protein>
<dbReference type="EMBL" id="CP089983">
    <property type="protein sequence ID" value="WXB07844.1"/>
    <property type="molecule type" value="Genomic_DNA"/>
</dbReference>
<feature type="signal peptide" evidence="1">
    <location>
        <begin position="1"/>
        <end position="19"/>
    </location>
</feature>
<dbReference type="PROSITE" id="PS51257">
    <property type="entry name" value="PROKAR_LIPOPROTEIN"/>
    <property type="match status" value="1"/>
</dbReference>
<evidence type="ECO:0000313" key="4">
    <source>
        <dbReference type="Proteomes" id="UP001374803"/>
    </source>
</evidence>
<evidence type="ECO:0000256" key="1">
    <source>
        <dbReference type="SAM" id="SignalP"/>
    </source>
</evidence>
<dbReference type="Pfam" id="PF22807">
    <property type="entry name" value="TrAA12"/>
    <property type="match status" value="1"/>
</dbReference>
<dbReference type="PANTHER" id="PTHR19328:SF53">
    <property type="entry name" value="MEMBRANE PROTEIN"/>
    <property type="match status" value="1"/>
</dbReference>
<name>A0ABZ2LE50_9BACT</name>
<evidence type="ECO:0000259" key="2">
    <source>
        <dbReference type="Pfam" id="PF22807"/>
    </source>
</evidence>
<dbReference type="Proteomes" id="UP001374803">
    <property type="component" value="Chromosome"/>
</dbReference>